<protein>
    <recommendedName>
        <fullName evidence="1">SH3b domain-containing protein</fullName>
    </recommendedName>
</protein>
<feature type="domain" description="SH3b" evidence="1">
    <location>
        <begin position="58"/>
        <end position="102"/>
    </location>
</feature>
<evidence type="ECO:0000313" key="3">
    <source>
        <dbReference type="Proteomes" id="UP000263993"/>
    </source>
</evidence>
<sequence>MPRCCRFRGMTWYDVRDDGLGLTENGSMVMRAFMAIAAGLVLAVTAGPALAKPAYVPSTVNLRSGPGTDKDILGKIPSGSLIDVGDCTGGWCAVTWQEKSGFAIETAIDFSGRVPPRRISRPRYYVEEPPIYYAAPPPPVYYGPYYRRHYFGPYWGPRYRW</sequence>
<dbReference type="EMBL" id="QRGO01000001">
    <property type="protein sequence ID" value="RDV03480.1"/>
    <property type="molecule type" value="Genomic_DNA"/>
</dbReference>
<dbReference type="Gene3D" id="2.30.30.40">
    <property type="entry name" value="SH3 Domains"/>
    <property type="match status" value="1"/>
</dbReference>
<evidence type="ECO:0000313" key="2">
    <source>
        <dbReference type="EMBL" id="RDV03480.1"/>
    </source>
</evidence>
<dbReference type="Pfam" id="PF08239">
    <property type="entry name" value="SH3_3"/>
    <property type="match status" value="1"/>
</dbReference>
<dbReference type="Proteomes" id="UP000263993">
    <property type="component" value="Unassembled WGS sequence"/>
</dbReference>
<proteinExistence type="predicted"/>
<comment type="caution">
    <text evidence="2">The sequence shown here is derived from an EMBL/GenBank/DDBJ whole genome shotgun (WGS) entry which is preliminary data.</text>
</comment>
<name>A0A371B7B9_9BRAD</name>
<dbReference type="AlphaFoldDB" id="A0A371B7B9"/>
<keyword evidence="3" id="KW-1185">Reference proteome</keyword>
<gene>
    <name evidence="2" type="ORF">DXH78_02055</name>
</gene>
<reference evidence="3" key="1">
    <citation type="submission" date="2018-08" db="EMBL/GenBank/DDBJ databases">
        <authorList>
            <person name="Kim S.-J."/>
            <person name="Jung G.-Y."/>
        </authorList>
    </citation>
    <scope>NUCLEOTIDE SEQUENCE [LARGE SCALE GENOMIC DNA]</scope>
    <source>
        <strain evidence="3">GY_H</strain>
    </source>
</reference>
<accession>A0A371B7B9</accession>
<dbReference type="OrthoDB" id="8074373at2"/>
<dbReference type="InterPro" id="IPR003646">
    <property type="entry name" value="SH3-like_bac-type"/>
</dbReference>
<evidence type="ECO:0000259" key="1">
    <source>
        <dbReference type="Pfam" id="PF08239"/>
    </source>
</evidence>
<organism evidence="2 3">
    <name type="scientific">Undibacter mobilis</name>
    <dbReference type="NCBI Taxonomy" id="2292256"/>
    <lineage>
        <taxon>Bacteria</taxon>
        <taxon>Pseudomonadati</taxon>
        <taxon>Pseudomonadota</taxon>
        <taxon>Alphaproteobacteria</taxon>
        <taxon>Hyphomicrobiales</taxon>
        <taxon>Nitrobacteraceae</taxon>
        <taxon>Undibacter</taxon>
    </lineage>
</organism>